<protein>
    <submittedName>
        <fullName evidence="1">Uncharacterized protein</fullName>
    </submittedName>
</protein>
<evidence type="ECO:0000313" key="1">
    <source>
        <dbReference type="EMBL" id="GAH43758.1"/>
    </source>
</evidence>
<organism evidence="1">
    <name type="scientific">marine sediment metagenome</name>
    <dbReference type="NCBI Taxonomy" id="412755"/>
    <lineage>
        <taxon>unclassified sequences</taxon>
        <taxon>metagenomes</taxon>
        <taxon>ecological metagenomes</taxon>
    </lineage>
</organism>
<gene>
    <name evidence="1" type="ORF">S03H2_19130</name>
</gene>
<reference evidence="1" key="1">
    <citation type="journal article" date="2014" name="Front. Microbiol.">
        <title>High frequency of phylogenetically diverse reductive dehalogenase-homologous genes in deep subseafloor sedimentary metagenomes.</title>
        <authorList>
            <person name="Kawai M."/>
            <person name="Futagami T."/>
            <person name="Toyoda A."/>
            <person name="Takaki Y."/>
            <person name="Nishi S."/>
            <person name="Hori S."/>
            <person name="Arai W."/>
            <person name="Tsubouchi T."/>
            <person name="Morono Y."/>
            <person name="Uchiyama I."/>
            <person name="Ito T."/>
            <person name="Fujiyama A."/>
            <person name="Inagaki F."/>
            <person name="Takami H."/>
        </authorList>
    </citation>
    <scope>NUCLEOTIDE SEQUENCE</scope>
    <source>
        <strain evidence="1">Expedition CK06-06</strain>
    </source>
</reference>
<sequence length="50" mass="5974">MSKKDEILEFYKHYPIDHWIYKGHILKNIIENFDSVKALAIEVNSSIILR</sequence>
<proteinExistence type="predicted"/>
<name>X1HEN0_9ZZZZ</name>
<dbReference type="EMBL" id="BARU01009974">
    <property type="protein sequence ID" value="GAH43758.1"/>
    <property type="molecule type" value="Genomic_DNA"/>
</dbReference>
<comment type="caution">
    <text evidence="1">The sequence shown here is derived from an EMBL/GenBank/DDBJ whole genome shotgun (WGS) entry which is preliminary data.</text>
</comment>
<dbReference type="AlphaFoldDB" id="X1HEN0"/>
<accession>X1HEN0</accession>